<feature type="domain" description="Bacterial type II secretion system protein E" evidence="4">
    <location>
        <begin position="383"/>
        <end position="397"/>
    </location>
</feature>
<dbReference type="Pfam" id="PF05157">
    <property type="entry name" value="MshEN"/>
    <property type="match status" value="1"/>
</dbReference>
<dbReference type="SUPFAM" id="SSF52540">
    <property type="entry name" value="P-loop containing nucleoside triphosphate hydrolases"/>
    <property type="match status" value="1"/>
</dbReference>
<keyword evidence="6" id="KW-1185">Reference proteome</keyword>
<dbReference type="Gene3D" id="3.40.50.300">
    <property type="entry name" value="P-loop containing nucleotide triphosphate hydrolases"/>
    <property type="match status" value="1"/>
</dbReference>
<comment type="caution">
    <text evidence="5">The sequence shown here is derived from an EMBL/GenBank/DDBJ whole genome shotgun (WGS) entry which is preliminary data.</text>
</comment>
<evidence type="ECO:0000259" key="4">
    <source>
        <dbReference type="PROSITE" id="PS00662"/>
    </source>
</evidence>
<organism evidence="5 6">
    <name type="scientific">Ferrimonas pelagia</name>
    <dbReference type="NCBI Taxonomy" id="1177826"/>
    <lineage>
        <taxon>Bacteria</taxon>
        <taxon>Pseudomonadati</taxon>
        <taxon>Pseudomonadota</taxon>
        <taxon>Gammaproteobacteria</taxon>
        <taxon>Alteromonadales</taxon>
        <taxon>Ferrimonadaceae</taxon>
        <taxon>Ferrimonas</taxon>
    </lineage>
</organism>
<gene>
    <name evidence="5" type="ORF">GCM10023333_39970</name>
</gene>
<dbReference type="Gene3D" id="3.30.300.160">
    <property type="entry name" value="Type II secretion system, protein E, N-terminal domain"/>
    <property type="match status" value="1"/>
</dbReference>
<comment type="similarity">
    <text evidence="1">Belongs to the GSP E family.</text>
</comment>
<dbReference type="PANTHER" id="PTHR30258:SF29">
    <property type="entry name" value="MSHA PILUS ASSEMBLY ATPASE MSHE"/>
    <property type="match status" value="1"/>
</dbReference>
<dbReference type="SUPFAM" id="SSF160246">
    <property type="entry name" value="EspE N-terminal domain-like"/>
    <property type="match status" value="1"/>
</dbReference>
<dbReference type="RefSeq" id="WP_345337275.1">
    <property type="nucleotide sequence ID" value="NZ_BAABJZ010000105.1"/>
</dbReference>
<dbReference type="InterPro" id="IPR001482">
    <property type="entry name" value="T2SS/T4SS_dom"/>
</dbReference>
<dbReference type="InterPro" id="IPR007831">
    <property type="entry name" value="T2SS_GspE_N"/>
</dbReference>
<dbReference type="Pfam" id="PF00437">
    <property type="entry name" value="T2SSE"/>
    <property type="match status" value="1"/>
</dbReference>
<dbReference type="InterPro" id="IPR037257">
    <property type="entry name" value="T2SS_E_N_sf"/>
</dbReference>
<evidence type="ECO:0000256" key="1">
    <source>
        <dbReference type="ARBA" id="ARBA00006611"/>
    </source>
</evidence>
<dbReference type="PANTHER" id="PTHR30258">
    <property type="entry name" value="TYPE II SECRETION SYSTEM PROTEIN GSPE-RELATED"/>
    <property type="match status" value="1"/>
</dbReference>
<protein>
    <submittedName>
        <fullName evidence="5">GspE/PulE family protein</fullName>
    </submittedName>
</protein>
<dbReference type="PROSITE" id="PS00662">
    <property type="entry name" value="T2SP_E"/>
    <property type="match status" value="1"/>
</dbReference>
<accession>A0ABP9FGT8</accession>
<dbReference type="SMART" id="SM00382">
    <property type="entry name" value="AAA"/>
    <property type="match status" value="1"/>
</dbReference>
<keyword evidence="2" id="KW-0547">Nucleotide-binding</keyword>
<dbReference type="InterPro" id="IPR027417">
    <property type="entry name" value="P-loop_NTPase"/>
</dbReference>
<dbReference type="CDD" id="cd01129">
    <property type="entry name" value="PulE-GspE-like"/>
    <property type="match status" value="1"/>
</dbReference>
<name>A0ABP9FGT8_9GAMM</name>
<evidence type="ECO:0000256" key="3">
    <source>
        <dbReference type="ARBA" id="ARBA00022840"/>
    </source>
</evidence>
<evidence type="ECO:0000313" key="6">
    <source>
        <dbReference type="Proteomes" id="UP001499988"/>
    </source>
</evidence>
<keyword evidence="3" id="KW-0067">ATP-binding</keyword>
<dbReference type="Proteomes" id="UP001499988">
    <property type="component" value="Unassembled WGS sequence"/>
</dbReference>
<evidence type="ECO:0000313" key="5">
    <source>
        <dbReference type="EMBL" id="GAA4901899.1"/>
    </source>
</evidence>
<dbReference type="InterPro" id="IPR003593">
    <property type="entry name" value="AAA+_ATPase"/>
</dbReference>
<sequence length="581" mass="64478">MKVALKQRLGDLLVEERVISNGQLQLALERQREQGGKLGKALVALGFISESQLLSFLAHQLGIPVLDISRLQITASTVNLLPEVHARRYRALVVEADDHSVTVAMSDPADLSAQDTLETLLSPRRLELAAATDSQLMDAFDNLYRETGRIASLAGELEQEYGDTQEFSLSSVLGDTADSDAAVVRLLQSIFDDAVQVRASDIHIEPDEKLLRIRYRVDGQLMEHTLDEFRISNALVLRIKLMAELDISEKRLPQDGRFQIQARGHDFDVRVSTMPTQYGETVVMRLLDHAAGLLELEQTGMPAALIARLRAQIRRPHGMILITGPTGSGKTTSLYGVLNELNQPHNKIITVEDPVEYRLERISQVQVNSKIELDFARILRTALRQDPDIIMVGEMRDQETVEIGLRGALTGHLVLSTLHTNDAISSTLRLIDMGAAPYLVASALRAIVAQRLVRRICQHCEEPHPLSAAEKAWLRHVGGEALADGAYRRGTGCQRCNQSGYRGRIGVYELLEFDDDLVEALLTEDPRHFAKTVKARPRFRPLALAALDYALEGITTLAEAMRLAEDLGDNDQALSQQAEEH</sequence>
<evidence type="ECO:0000256" key="2">
    <source>
        <dbReference type="ARBA" id="ARBA00022741"/>
    </source>
</evidence>
<dbReference type="EMBL" id="BAABJZ010000105">
    <property type="protein sequence ID" value="GAA4901899.1"/>
    <property type="molecule type" value="Genomic_DNA"/>
</dbReference>
<dbReference type="Gene3D" id="3.30.450.90">
    <property type="match status" value="1"/>
</dbReference>
<proteinExistence type="inferred from homology"/>
<reference evidence="6" key="1">
    <citation type="journal article" date="2019" name="Int. J. Syst. Evol. Microbiol.">
        <title>The Global Catalogue of Microorganisms (GCM) 10K type strain sequencing project: providing services to taxonomists for standard genome sequencing and annotation.</title>
        <authorList>
            <consortium name="The Broad Institute Genomics Platform"/>
            <consortium name="The Broad Institute Genome Sequencing Center for Infectious Disease"/>
            <person name="Wu L."/>
            <person name="Ma J."/>
        </authorList>
    </citation>
    <scope>NUCLEOTIDE SEQUENCE [LARGE SCALE GENOMIC DNA]</scope>
    <source>
        <strain evidence="6">JCM 18401</strain>
    </source>
</reference>